<dbReference type="SUPFAM" id="SSF50129">
    <property type="entry name" value="GroES-like"/>
    <property type="match status" value="2"/>
</dbReference>
<evidence type="ECO:0000256" key="1">
    <source>
        <dbReference type="ARBA" id="ARBA00022723"/>
    </source>
</evidence>
<dbReference type="Gene3D" id="3.90.180.10">
    <property type="entry name" value="Medium-chain alcohol dehydrogenases, catalytic domain"/>
    <property type="match status" value="1"/>
</dbReference>
<evidence type="ECO:0000256" key="2">
    <source>
        <dbReference type="ARBA" id="ARBA00022833"/>
    </source>
</evidence>
<proteinExistence type="inferred from homology"/>
<organism evidence="7 8">
    <name type="scientific">Xanthobacter oligotrophicus</name>
    <dbReference type="NCBI Taxonomy" id="2607286"/>
    <lineage>
        <taxon>Bacteria</taxon>
        <taxon>Pseudomonadati</taxon>
        <taxon>Pseudomonadota</taxon>
        <taxon>Alphaproteobacteria</taxon>
        <taxon>Hyphomicrobiales</taxon>
        <taxon>Xanthobacteraceae</taxon>
        <taxon>Xanthobacter</taxon>
    </lineage>
</organism>
<dbReference type="InterPro" id="IPR013154">
    <property type="entry name" value="ADH-like_N"/>
</dbReference>
<accession>A0ABW6ZWZ4</accession>
<keyword evidence="1 5" id="KW-0479">Metal-binding</keyword>
<sequence length="371" mass="39269">MSLSYRAAVLHEAHHALTIETVTAEPLRANDVRVRIRAAGLCHTDLEVIEGGLRNPMPIVLGHEAAGVVEEVGPAARGVAPGDHVVLSWNPHCGGCFYCDRSLPILCEGYLDQGPKAMAFDGAPRARLADGRALHQLMFLGTFGDYCIVQDQQAIAVPHEMPFDRACLIGCGVMTGAGAAMNVASIRHGDTVMVLGCGAVGLAAVQGARLAGAEQIIAVDLNDAKLALAATMGATTLVNAARQDAAEVARAATRGRGADVVLESAGSPAAFRVSAEAVRPGGEVIWLGKIDVARDVAFRWGSLMGEKRIRRSSYGGARPRRDFPLLARAYLDGRLKLDELITGHLRLDEINAGFDALKRGEAIRSVIVFDD</sequence>
<dbReference type="EMBL" id="JBAFVH010000004">
    <property type="protein sequence ID" value="MFG1372346.1"/>
    <property type="molecule type" value="Genomic_DNA"/>
</dbReference>
<keyword evidence="4" id="KW-0520">NAD</keyword>
<dbReference type="InterPro" id="IPR002328">
    <property type="entry name" value="ADH_Zn_CS"/>
</dbReference>
<evidence type="ECO:0000313" key="8">
    <source>
        <dbReference type="Proteomes" id="UP001604002"/>
    </source>
</evidence>
<keyword evidence="8" id="KW-1185">Reference proteome</keyword>
<dbReference type="Proteomes" id="UP001604002">
    <property type="component" value="Unassembled WGS sequence"/>
</dbReference>
<feature type="domain" description="Enoyl reductase (ER)" evidence="6">
    <location>
        <begin position="12"/>
        <end position="367"/>
    </location>
</feature>
<protein>
    <submittedName>
        <fullName evidence="7">Zn-dependent alcohol dehydrogenase</fullName>
    </submittedName>
</protein>
<dbReference type="InterPro" id="IPR013149">
    <property type="entry name" value="ADH-like_C"/>
</dbReference>
<dbReference type="RefSeq" id="WP_393992241.1">
    <property type="nucleotide sequence ID" value="NZ_JBAFVH010000004.1"/>
</dbReference>
<dbReference type="PANTHER" id="PTHR43880:SF12">
    <property type="entry name" value="ALCOHOL DEHYDROGENASE CLASS-3"/>
    <property type="match status" value="1"/>
</dbReference>
<dbReference type="InterPro" id="IPR011032">
    <property type="entry name" value="GroES-like_sf"/>
</dbReference>
<dbReference type="InterPro" id="IPR036291">
    <property type="entry name" value="NAD(P)-bd_dom_sf"/>
</dbReference>
<comment type="caution">
    <text evidence="7">The sequence shown here is derived from an EMBL/GenBank/DDBJ whole genome shotgun (WGS) entry which is preliminary data.</text>
</comment>
<comment type="cofactor">
    <cofactor evidence="5">
        <name>Zn(2+)</name>
        <dbReference type="ChEBI" id="CHEBI:29105"/>
    </cofactor>
</comment>
<dbReference type="Pfam" id="PF08240">
    <property type="entry name" value="ADH_N"/>
    <property type="match status" value="1"/>
</dbReference>
<dbReference type="PANTHER" id="PTHR43880">
    <property type="entry name" value="ALCOHOL DEHYDROGENASE"/>
    <property type="match status" value="1"/>
</dbReference>
<dbReference type="CDD" id="cd08279">
    <property type="entry name" value="Zn_ADH_class_III"/>
    <property type="match status" value="1"/>
</dbReference>
<evidence type="ECO:0000313" key="7">
    <source>
        <dbReference type="EMBL" id="MFG1372346.1"/>
    </source>
</evidence>
<evidence type="ECO:0000256" key="4">
    <source>
        <dbReference type="ARBA" id="ARBA00023027"/>
    </source>
</evidence>
<evidence type="ECO:0000256" key="3">
    <source>
        <dbReference type="ARBA" id="ARBA00023002"/>
    </source>
</evidence>
<dbReference type="SUPFAM" id="SSF51735">
    <property type="entry name" value="NAD(P)-binding Rossmann-fold domains"/>
    <property type="match status" value="1"/>
</dbReference>
<keyword evidence="2 5" id="KW-0862">Zinc</keyword>
<comment type="similarity">
    <text evidence="5">Belongs to the zinc-containing alcohol dehydrogenase family.</text>
</comment>
<gene>
    <name evidence="7" type="ORF">V5F32_09240</name>
</gene>
<dbReference type="InterPro" id="IPR020843">
    <property type="entry name" value="ER"/>
</dbReference>
<dbReference type="Pfam" id="PF00107">
    <property type="entry name" value="ADH_zinc_N"/>
    <property type="match status" value="1"/>
</dbReference>
<dbReference type="Gene3D" id="3.40.50.720">
    <property type="entry name" value="NAD(P)-binding Rossmann-like Domain"/>
    <property type="match status" value="1"/>
</dbReference>
<name>A0ABW6ZWZ4_9HYPH</name>
<reference evidence="7 8" key="1">
    <citation type="submission" date="2024-02" db="EMBL/GenBank/DDBJ databases">
        <title>Expansion and revision of Xanthobacter and proposal of Roseixanthobacter gen. nov.</title>
        <authorList>
            <person name="Soltysiak M.P.M."/>
            <person name="Jalihal A."/>
            <person name="Ory A."/>
            <person name="Chrisophersen C."/>
            <person name="Lee A.D."/>
            <person name="Boulton J."/>
            <person name="Springer M."/>
        </authorList>
    </citation>
    <scope>NUCLEOTIDE SEQUENCE [LARGE SCALE GENOMIC DNA]</scope>
    <source>
        <strain evidence="7 8">23A</strain>
    </source>
</reference>
<evidence type="ECO:0000256" key="5">
    <source>
        <dbReference type="RuleBase" id="RU361277"/>
    </source>
</evidence>
<keyword evidence="3" id="KW-0560">Oxidoreductase</keyword>
<dbReference type="SMART" id="SM00829">
    <property type="entry name" value="PKS_ER"/>
    <property type="match status" value="1"/>
</dbReference>
<evidence type="ECO:0000259" key="6">
    <source>
        <dbReference type="SMART" id="SM00829"/>
    </source>
</evidence>
<dbReference type="PROSITE" id="PS00059">
    <property type="entry name" value="ADH_ZINC"/>
    <property type="match status" value="1"/>
</dbReference>